<comment type="subcellular location">
    <subcellularLocation>
        <location evidence="1">Cell membrane</location>
        <topology evidence="1">Multi-pass membrane protein</topology>
    </subcellularLocation>
</comment>
<feature type="transmembrane region" description="Helical" evidence="9">
    <location>
        <begin position="276"/>
        <end position="296"/>
    </location>
</feature>
<evidence type="ECO:0000313" key="11">
    <source>
        <dbReference type="Proteomes" id="UP000588098"/>
    </source>
</evidence>
<keyword evidence="4" id="KW-1003">Cell membrane</keyword>
<evidence type="ECO:0000256" key="1">
    <source>
        <dbReference type="ARBA" id="ARBA00004651"/>
    </source>
</evidence>
<keyword evidence="11" id="KW-1185">Reference proteome</keyword>
<reference evidence="10 11" key="1">
    <citation type="submission" date="2020-08" db="EMBL/GenBank/DDBJ databases">
        <title>Genomic Encyclopedia of Type Strains, Phase III (KMG-III): the genomes of soil and plant-associated and newly described type strains.</title>
        <authorList>
            <person name="Whitman W."/>
        </authorList>
    </citation>
    <scope>NUCLEOTIDE SEQUENCE [LARGE SCALE GENOMIC DNA]</scope>
    <source>
        <strain evidence="10 11">CECT 8305</strain>
    </source>
</reference>
<name>A0A7W9Q4C4_9ACTN</name>
<gene>
    <name evidence="10" type="ORF">FHS42_000383</name>
</gene>
<feature type="transmembrane region" description="Helical" evidence="9">
    <location>
        <begin position="146"/>
        <end position="168"/>
    </location>
</feature>
<keyword evidence="6 9" id="KW-1133">Transmembrane helix</keyword>
<evidence type="ECO:0000313" key="10">
    <source>
        <dbReference type="EMBL" id="MBB5933365.1"/>
    </source>
</evidence>
<sequence>MPFPFALPRGLAPRRAAALPRGLARARKATLSRGLARARGRVLLRVFAARTADTSPAPAKEQRPPPPSHPVKGPRGPRIVKIPTAPLLVALLAVLAATMMVAVSIGAVTIPVADVWQIVWHHLTGSGSAADPALDQIVWNFRTPRVVLAALVGAGLAVSGVVLQAVVANPLADPYVLGVSSGASLGAVMVITMAGGALGGLGVSAAAFAGAMIAVALVFVLGQTRGRVAPTRLVLSGVAVGYLFLAGTSYLQLQATPTELRSVMFWMLGSVAGAKWNQLGLVSTVVIGSTLFLALFGRQLNALLAGDESATALGVDVHRLRAVLLVLSSLLTGTVIAVAGGIGFVGLMIPHLVRLAVGADHRRLLPLAAVVGSIYLVVVDLLSRTVNRPNELPLGILTALFGAPFFLWLLRRNRSLDAG</sequence>
<dbReference type="SUPFAM" id="SSF81345">
    <property type="entry name" value="ABC transporter involved in vitamin B12 uptake, BtuC"/>
    <property type="match status" value="1"/>
</dbReference>
<dbReference type="GO" id="GO:0005886">
    <property type="term" value="C:plasma membrane"/>
    <property type="evidence" value="ECO:0007669"/>
    <property type="project" value="UniProtKB-SubCell"/>
</dbReference>
<dbReference type="GO" id="GO:0022857">
    <property type="term" value="F:transmembrane transporter activity"/>
    <property type="evidence" value="ECO:0007669"/>
    <property type="project" value="InterPro"/>
</dbReference>
<feature type="transmembrane region" description="Helical" evidence="9">
    <location>
        <begin position="394"/>
        <end position="410"/>
    </location>
</feature>
<feature type="transmembrane region" description="Helical" evidence="9">
    <location>
        <begin position="87"/>
        <end position="113"/>
    </location>
</feature>
<dbReference type="FunFam" id="1.10.3470.10:FF:000001">
    <property type="entry name" value="Vitamin B12 ABC transporter permease BtuC"/>
    <property type="match status" value="1"/>
</dbReference>
<keyword evidence="7 9" id="KW-0472">Membrane</keyword>
<evidence type="ECO:0000256" key="5">
    <source>
        <dbReference type="ARBA" id="ARBA00022692"/>
    </source>
</evidence>
<feature type="transmembrane region" description="Helical" evidence="9">
    <location>
        <begin position="322"/>
        <end position="349"/>
    </location>
</feature>
<organism evidence="10 11">
    <name type="scientific">Streptomyces zagrosensis</name>
    <dbReference type="NCBI Taxonomy" id="1042984"/>
    <lineage>
        <taxon>Bacteria</taxon>
        <taxon>Bacillati</taxon>
        <taxon>Actinomycetota</taxon>
        <taxon>Actinomycetes</taxon>
        <taxon>Kitasatosporales</taxon>
        <taxon>Streptomycetaceae</taxon>
        <taxon>Streptomyces</taxon>
    </lineage>
</organism>
<keyword evidence="3" id="KW-0813">Transport</keyword>
<evidence type="ECO:0000256" key="7">
    <source>
        <dbReference type="ARBA" id="ARBA00023136"/>
    </source>
</evidence>
<dbReference type="PANTHER" id="PTHR30472:SF67">
    <property type="entry name" value="PERMEASE OF ABC TRANSPORTER-RELATED"/>
    <property type="match status" value="1"/>
</dbReference>
<evidence type="ECO:0000256" key="8">
    <source>
        <dbReference type="SAM" id="MobiDB-lite"/>
    </source>
</evidence>
<feature type="transmembrane region" description="Helical" evidence="9">
    <location>
        <begin position="364"/>
        <end position="382"/>
    </location>
</feature>
<evidence type="ECO:0000256" key="2">
    <source>
        <dbReference type="ARBA" id="ARBA00007935"/>
    </source>
</evidence>
<feature type="transmembrane region" description="Helical" evidence="9">
    <location>
        <begin position="233"/>
        <end position="256"/>
    </location>
</feature>
<evidence type="ECO:0000256" key="4">
    <source>
        <dbReference type="ARBA" id="ARBA00022475"/>
    </source>
</evidence>
<proteinExistence type="inferred from homology"/>
<feature type="transmembrane region" description="Helical" evidence="9">
    <location>
        <begin position="201"/>
        <end position="221"/>
    </location>
</feature>
<protein>
    <submittedName>
        <fullName evidence="10">Iron complex transport system permease protein</fullName>
    </submittedName>
</protein>
<dbReference type="PANTHER" id="PTHR30472">
    <property type="entry name" value="FERRIC ENTEROBACTIN TRANSPORT SYSTEM PERMEASE PROTEIN"/>
    <property type="match status" value="1"/>
</dbReference>
<dbReference type="GO" id="GO:0033214">
    <property type="term" value="P:siderophore-iron import into cell"/>
    <property type="evidence" value="ECO:0007669"/>
    <property type="project" value="TreeGrafter"/>
</dbReference>
<dbReference type="Proteomes" id="UP000588098">
    <property type="component" value="Unassembled WGS sequence"/>
</dbReference>
<feature type="transmembrane region" description="Helical" evidence="9">
    <location>
        <begin position="175"/>
        <end position="195"/>
    </location>
</feature>
<dbReference type="InterPro" id="IPR000522">
    <property type="entry name" value="ABC_transptr_permease_BtuC"/>
</dbReference>
<keyword evidence="5 9" id="KW-0812">Transmembrane</keyword>
<dbReference type="InterPro" id="IPR037294">
    <property type="entry name" value="ABC_BtuC-like"/>
</dbReference>
<feature type="region of interest" description="Disordered" evidence="8">
    <location>
        <begin position="53"/>
        <end position="77"/>
    </location>
</feature>
<evidence type="ECO:0000256" key="3">
    <source>
        <dbReference type="ARBA" id="ARBA00022448"/>
    </source>
</evidence>
<dbReference type="AlphaFoldDB" id="A0A7W9Q4C4"/>
<evidence type="ECO:0000256" key="6">
    <source>
        <dbReference type="ARBA" id="ARBA00022989"/>
    </source>
</evidence>
<dbReference type="CDD" id="cd06550">
    <property type="entry name" value="TM_ABC_iron-siderophores_like"/>
    <property type="match status" value="1"/>
</dbReference>
<dbReference type="Pfam" id="PF01032">
    <property type="entry name" value="FecCD"/>
    <property type="match status" value="1"/>
</dbReference>
<evidence type="ECO:0000256" key="9">
    <source>
        <dbReference type="SAM" id="Phobius"/>
    </source>
</evidence>
<dbReference type="EMBL" id="JACHJL010000001">
    <property type="protein sequence ID" value="MBB5933365.1"/>
    <property type="molecule type" value="Genomic_DNA"/>
</dbReference>
<comment type="similarity">
    <text evidence="2">Belongs to the binding-protein-dependent transport system permease family. FecCD subfamily.</text>
</comment>
<dbReference type="Gene3D" id="1.10.3470.10">
    <property type="entry name" value="ABC transporter involved in vitamin B12 uptake, BtuC"/>
    <property type="match status" value="1"/>
</dbReference>
<accession>A0A7W9Q4C4</accession>
<comment type="caution">
    <text evidence="10">The sequence shown here is derived from an EMBL/GenBank/DDBJ whole genome shotgun (WGS) entry which is preliminary data.</text>
</comment>